<keyword evidence="3" id="KW-0227">DNA damage</keyword>
<evidence type="ECO:0000256" key="7">
    <source>
        <dbReference type="ARBA" id="ARBA00023239"/>
    </source>
</evidence>
<proteinExistence type="inferred from homology"/>
<sequence length="257" mass="28710">MCGRYASSRKPEDLAEEFEIDRARAAESVPEPLAPDYNVAPTKSVYAVLTRPDGPRDLRVLTWGLVPFWAKDPKIGSRMINARTETVAEKPAYRQAFAKRRCLLPADGYYEWYPTSQVGRSGKPLKQPFFIRPKDGSSLAMAGLYEIWRDKDKADDDPTRFLWTCTVLTTEAEDEVGVIHDRMPMLVERDRWADWLDPERTATDDLTGLLVPAAPGRLEAYPVSTAVNAVRNNGPELVEPLPLDDVPDGVPDVPAAP</sequence>
<gene>
    <name evidence="10" type="ORF">J2S63_003127</name>
</gene>
<keyword evidence="7" id="KW-0456">Lyase</keyword>
<keyword evidence="2 8" id="KW-0645">Protease</keyword>
<dbReference type="SUPFAM" id="SSF143081">
    <property type="entry name" value="BB1717-like"/>
    <property type="match status" value="1"/>
</dbReference>
<dbReference type="Proteomes" id="UP001183648">
    <property type="component" value="Unassembled WGS sequence"/>
</dbReference>
<comment type="caution">
    <text evidence="10">The sequence shown here is derived from an EMBL/GenBank/DDBJ whole genome shotgun (WGS) entry which is preliminary data.</text>
</comment>
<evidence type="ECO:0000256" key="2">
    <source>
        <dbReference type="ARBA" id="ARBA00022670"/>
    </source>
</evidence>
<dbReference type="Pfam" id="PF02586">
    <property type="entry name" value="SRAP"/>
    <property type="match status" value="1"/>
</dbReference>
<reference evidence="10 11" key="1">
    <citation type="submission" date="2023-07" db="EMBL/GenBank/DDBJ databases">
        <title>Sequencing the genomes of 1000 actinobacteria strains.</title>
        <authorList>
            <person name="Klenk H.-P."/>
        </authorList>
    </citation>
    <scope>NUCLEOTIDE SEQUENCE [LARGE SCALE GENOMIC DNA]</scope>
    <source>
        <strain evidence="10 11">DSM 19426</strain>
    </source>
</reference>
<organism evidence="10 11">
    <name type="scientific">Nocardioides marmoribigeumensis</name>
    <dbReference type="NCBI Taxonomy" id="433649"/>
    <lineage>
        <taxon>Bacteria</taxon>
        <taxon>Bacillati</taxon>
        <taxon>Actinomycetota</taxon>
        <taxon>Actinomycetes</taxon>
        <taxon>Propionibacteriales</taxon>
        <taxon>Nocardioidaceae</taxon>
        <taxon>Nocardioides</taxon>
    </lineage>
</organism>
<evidence type="ECO:0000313" key="10">
    <source>
        <dbReference type="EMBL" id="MDR7363574.1"/>
    </source>
</evidence>
<dbReference type="PANTHER" id="PTHR13604:SF0">
    <property type="entry name" value="ABASIC SITE PROCESSING PROTEIN HMCES"/>
    <property type="match status" value="1"/>
</dbReference>
<dbReference type="RefSeq" id="WP_310304116.1">
    <property type="nucleotide sequence ID" value="NZ_BAAAPS010000003.1"/>
</dbReference>
<dbReference type="EMBL" id="JAVDYG010000001">
    <property type="protein sequence ID" value="MDR7363574.1"/>
    <property type="molecule type" value="Genomic_DNA"/>
</dbReference>
<dbReference type="EC" id="3.4.-.-" evidence="8"/>
<accession>A0ABU2BYU5</accession>
<keyword evidence="11" id="KW-1185">Reference proteome</keyword>
<comment type="similarity">
    <text evidence="1 8">Belongs to the SOS response-associated peptidase family.</text>
</comment>
<evidence type="ECO:0000313" key="11">
    <source>
        <dbReference type="Proteomes" id="UP001183648"/>
    </source>
</evidence>
<keyword evidence="5" id="KW-0190">Covalent protein-DNA linkage</keyword>
<evidence type="ECO:0000256" key="1">
    <source>
        <dbReference type="ARBA" id="ARBA00008136"/>
    </source>
</evidence>
<evidence type="ECO:0000256" key="6">
    <source>
        <dbReference type="ARBA" id="ARBA00023125"/>
    </source>
</evidence>
<evidence type="ECO:0000256" key="8">
    <source>
        <dbReference type="RuleBase" id="RU364100"/>
    </source>
</evidence>
<evidence type="ECO:0000256" key="9">
    <source>
        <dbReference type="SAM" id="MobiDB-lite"/>
    </source>
</evidence>
<feature type="region of interest" description="Disordered" evidence="9">
    <location>
        <begin position="235"/>
        <end position="257"/>
    </location>
</feature>
<dbReference type="PANTHER" id="PTHR13604">
    <property type="entry name" value="DC12-RELATED"/>
    <property type="match status" value="1"/>
</dbReference>
<evidence type="ECO:0000256" key="4">
    <source>
        <dbReference type="ARBA" id="ARBA00022801"/>
    </source>
</evidence>
<dbReference type="Gene3D" id="3.90.1680.10">
    <property type="entry name" value="SOS response associated peptidase-like"/>
    <property type="match status" value="1"/>
</dbReference>
<keyword evidence="6" id="KW-0238">DNA-binding</keyword>
<protein>
    <recommendedName>
        <fullName evidence="8">Abasic site processing protein</fullName>
        <ecNumber evidence="8">3.4.-.-</ecNumber>
    </recommendedName>
</protein>
<evidence type="ECO:0000256" key="3">
    <source>
        <dbReference type="ARBA" id="ARBA00022763"/>
    </source>
</evidence>
<dbReference type="InterPro" id="IPR003738">
    <property type="entry name" value="SRAP"/>
</dbReference>
<dbReference type="InterPro" id="IPR036590">
    <property type="entry name" value="SRAP-like"/>
</dbReference>
<evidence type="ECO:0000256" key="5">
    <source>
        <dbReference type="ARBA" id="ARBA00023124"/>
    </source>
</evidence>
<name>A0ABU2BYU5_9ACTN</name>
<keyword evidence="4 8" id="KW-0378">Hydrolase</keyword>